<dbReference type="Proteomes" id="UP000030746">
    <property type="component" value="Unassembled WGS sequence"/>
</dbReference>
<dbReference type="HOGENOM" id="CLU_118269_3_0_1"/>
<sequence>PVYIRDEVCDILSTLDCSKACGPDDVSSKVLKECRSVLAYPLSYLFNICHINSVFPSDWKLASINPLFKSGDSHVCKNYRPISLLSILGKVIEKCI</sequence>
<evidence type="ECO:0000313" key="1">
    <source>
        <dbReference type="EMBL" id="ESO99551.1"/>
    </source>
</evidence>
<dbReference type="PANTHER" id="PTHR47510">
    <property type="entry name" value="REVERSE TRANSCRIPTASE DOMAIN-CONTAINING PROTEIN"/>
    <property type="match status" value="1"/>
</dbReference>
<dbReference type="STRING" id="225164.V4B0F6"/>
<protein>
    <recommendedName>
        <fullName evidence="3">Reverse transcriptase domain-containing protein</fullName>
    </recommendedName>
</protein>
<dbReference type="EMBL" id="KB201037">
    <property type="protein sequence ID" value="ESO99551.1"/>
    <property type="molecule type" value="Genomic_DNA"/>
</dbReference>
<keyword evidence="2" id="KW-1185">Reference proteome</keyword>
<dbReference type="RefSeq" id="XP_009049760.1">
    <property type="nucleotide sequence ID" value="XM_009051512.1"/>
</dbReference>
<dbReference type="OrthoDB" id="6243574at2759"/>
<dbReference type="KEGG" id="lgi:LOTGIDRAFT_69652"/>
<organism evidence="1 2">
    <name type="scientific">Lottia gigantea</name>
    <name type="common">Giant owl limpet</name>
    <dbReference type="NCBI Taxonomy" id="225164"/>
    <lineage>
        <taxon>Eukaryota</taxon>
        <taxon>Metazoa</taxon>
        <taxon>Spiralia</taxon>
        <taxon>Lophotrochozoa</taxon>
        <taxon>Mollusca</taxon>
        <taxon>Gastropoda</taxon>
        <taxon>Patellogastropoda</taxon>
        <taxon>Lottioidea</taxon>
        <taxon>Lottiidae</taxon>
        <taxon>Lottia</taxon>
    </lineage>
</organism>
<dbReference type="GeneID" id="20251922"/>
<dbReference type="CTD" id="20251922"/>
<feature type="non-terminal residue" evidence="1">
    <location>
        <position position="1"/>
    </location>
</feature>
<reference evidence="1 2" key="1">
    <citation type="journal article" date="2013" name="Nature">
        <title>Insights into bilaterian evolution from three spiralian genomes.</title>
        <authorList>
            <person name="Simakov O."/>
            <person name="Marletaz F."/>
            <person name="Cho S.J."/>
            <person name="Edsinger-Gonzales E."/>
            <person name="Havlak P."/>
            <person name="Hellsten U."/>
            <person name="Kuo D.H."/>
            <person name="Larsson T."/>
            <person name="Lv J."/>
            <person name="Arendt D."/>
            <person name="Savage R."/>
            <person name="Osoegawa K."/>
            <person name="de Jong P."/>
            <person name="Grimwood J."/>
            <person name="Chapman J.A."/>
            <person name="Shapiro H."/>
            <person name="Aerts A."/>
            <person name="Otillar R.P."/>
            <person name="Terry A.Y."/>
            <person name="Boore J.L."/>
            <person name="Grigoriev I.V."/>
            <person name="Lindberg D.R."/>
            <person name="Seaver E.C."/>
            <person name="Weisblat D.A."/>
            <person name="Putnam N.H."/>
            <person name="Rokhsar D.S."/>
        </authorList>
    </citation>
    <scope>NUCLEOTIDE SEQUENCE [LARGE SCALE GENOMIC DNA]</scope>
</reference>
<feature type="non-terminal residue" evidence="1">
    <location>
        <position position="96"/>
    </location>
</feature>
<gene>
    <name evidence="1" type="ORF">LOTGIDRAFT_69652</name>
</gene>
<accession>V4B0F6</accession>
<dbReference type="PANTHER" id="PTHR47510:SF3">
    <property type="entry name" value="ENDO_EXONUCLEASE_PHOSPHATASE DOMAIN-CONTAINING PROTEIN"/>
    <property type="match status" value="1"/>
</dbReference>
<proteinExistence type="predicted"/>
<dbReference type="OMA" id="LERCIQP"/>
<evidence type="ECO:0000313" key="2">
    <source>
        <dbReference type="Proteomes" id="UP000030746"/>
    </source>
</evidence>
<evidence type="ECO:0008006" key="3">
    <source>
        <dbReference type="Google" id="ProtNLM"/>
    </source>
</evidence>
<dbReference type="AlphaFoldDB" id="V4B0F6"/>
<name>V4B0F6_LOTGI</name>